<name>A0A2N9L2U0_9BACT</name>
<evidence type="ECO:0000256" key="1">
    <source>
        <dbReference type="ARBA" id="ARBA00004571"/>
    </source>
</evidence>
<evidence type="ECO:0000256" key="6">
    <source>
        <dbReference type="ARBA" id="ARBA00023237"/>
    </source>
</evidence>
<dbReference type="PANTHER" id="PTHR30069:SF46">
    <property type="entry name" value="OAR PROTEIN"/>
    <property type="match status" value="1"/>
</dbReference>
<evidence type="ECO:0000259" key="7">
    <source>
        <dbReference type="Pfam" id="PF25183"/>
    </source>
</evidence>
<evidence type="ECO:0000256" key="2">
    <source>
        <dbReference type="ARBA" id="ARBA00022448"/>
    </source>
</evidence>
<dbReference type="InterPro" id="IPR039426">
    <property type="entry name" value="TonB-dep_rcpt-like"/>
</dbReference>
<keyword evidence="2" id="KW-0813">Transport</keyword>
<dbReference type="Pfam" id="PF13620">
    <property type="entry name" value="CarboxypepD_reg"/>
    <property type="match status" value="1"/>
</dbReference>
<dbReference type="InterPro" id="IPR008969">
    <property type="entry name" value="CarboxyPept-like_regulatory"/>
</dbReference>
<keyword evidence="4" id="KW-0812">Transmembrane</keyword>
<accession>A0A2N9L2U0</accession>
<dbReference type="GO" id="GO:0044718">
    <property type="term" value="P:siderophore transmembrane transport"/>
    <property type="evidence" value="ECO:0007669"/>
    <property type="project" value="TreeGrafter"/>
</dbReference>
<dbReference type="Pfam" id="PF25183">
    <property type="entry name" value="OMP_b-brl_4"/>
    <property type="match status" value="1"/>
</dbReference>
<dbReference type="SUPFAM" id="SSF56935">
    <property type="entry name" value="Porins"/>
    <property type="match status" value="1"/>
</dbReference>
<evidence type="ECO:0000313" key="8">
    <source>
        <dbReference type="EMBL" id="SPE17549.1"/>
    </source>
</evidence>
<evidence type="ECO:0000313" key="9">
    <source>
        <dbReference type="Proteomes" id="UP000239735"/>
    </source>
</evidence>
<dbReference type="Gene3D" id="2.60.40.1120">
    <property type="entry name" value="Carboxypeptidase-like, regulatory domain"/>
    <property type="match status" value="1"/>
</dbReference>
<gene>
    <name evidence="8" type="ORF">SBA5_1020007</name>
</gene>
<dbReference type="GO" id="GO:0015344">
    <property type="term" value="F:siderophore uptake transmembrane transporter activity"/>
    <property type="evidence" value="ECO:0007669"/>
    <property type="project" value="TreeGrafter"/>
</dbReference>
<protein>
    <recommendedName>
        <fullName evidence="7">TonB-dependent transporter Oar-like beta-barrel domain-containing protein</fullName>
    </recommendedName>
</protein>
<dbReference type="PANTHER" id="PTHR30069">
    <property type="entry name" value="TONB-DEPENDENT OUTER MEMBRANE RECEPTOR"/>
    <property type="match status" value="1"/>
</dbReference>
<dbReference type="Proteomes" id="UP000239735">
    <property type="component" value="Unassembled WGS sequence"/>
</dbReference>
<keyword evidence="5" id="KW-0472">Membrane</keyword>
<evidence type="ECO:0000256" key="4">
    <source>
        <dbReference type="ARBA" id="ARBA00022692"/>
    </source>
</evidence>
<dbReference type="Gene3D" id="2.40.170.20">
    <property type="entry name" value="TonB-dependent receptor, beta-barrel domain"/>
    <property type="match status" value="1"/>
</dbReference>
<reference evidence="9" key="1">
    <citation type="submission" date="2018-02" db="EMBL/GenBank/DDBJ databases">
        <authorList>
            <person name="Hausmann B."/>
        </authorList>
    </citation>
    <scope>NUCLEOTIDE SEQUENCE [LARGE SCALE GENOMIC DNA]</scope>
    <source>
        <strain evidence="9">Peat soil MAG SbA5</strain>
    </source>
</reference>
<sequence length="1308" mass="138856">MLRDCKRMGLGRAIYGIALLCVSFILLPGQFAFGQVDEGSITGTVTDSTGAVVPNAQVSLVNTDQGITLETRSGPTGVYTFSPVRIGHYTISVTASGFAKTTQTNLTVEVAQALQVNVALKPGTASETVQVTEAPPLLQTEEASTGQVIGRQQVNDLPLNGRNFTFLAQLGAGMQTPEADTRGNAASGAFSANGERPAQNNYLLDGIDNNSDNVDFLNGTNYVILPPPDAIQEFKVQTSDYSAQLGRAAGAVLNATVKSGTNSVHGDAWEFFRNDKLDAADWFEDNSTTPHKGELRLNQFGATIGGPVIKNRVFFFGDYQGTRRVQGTSVSPLVPTQAEQNSKFQNLQDVLTLNSGAAKNDILGRSVQRGTVLDPGTTRFVANGAVDPVSGLTNNSGSDGWVRDPFSNLCGPGTKTFTLAACSDLNMLPASRIDQNAVKLLSLYPTPNAGSPILNVYQASPALFEHANQFDTREDFNPNDANQIFARFSYSDDPQFIPGPFKGVADGGAFQQGIQTAKSAQMVAAYTHIFSPNVVNQARAGYAHLHTTRAGPVSTQMGIPAQYGIQGIPQFANNGGLTQVVITGLQTLGSNQYLPSDEATATIQVQDDFTRIYGKHSFKIGLEFQNAKFSTLQPVASHGTFQYNGTYTDVPNQGTVNGIAQFLLTPIAAPATINGNPNPNGYSYSGGSQSVTASNINKTYDEKKYLALYFQDDWKMTSKMTLNLGVRWDYFGPINETNGGQANFVPTGLPAYGLGSPTFIVPASGKDNRTLSTNGTCSGTGCYGMVDLLAADGITLDVTNKYGDRLLQTQKTNFSPRLGLSYQIARKLVGRGGFGMFYNSFENQGYGPNIGENYPFVFNFGYGVNANPSDPHAAIVSQVAPVSYNTAFSGCSTAGPGGTAVVESGFSCIQFTPGVVNAKGVGLQGLQFNYLTPTAYGANLSFQYSVTPSLALTAAYVYTHDNNLQHGMGYHNVTQILPAGITTGAGCTYGIFSGGITPTKQSCYPFPDFGGGSYQANIGVSSYHGLQTTLQQQFASGLTFLFTYTWSKAMSNAGDLLNGTNADTLRAVAIPGLGPKFDYSLSDFDLRQVVHFSGGYELPFGKGKQFMNHGGLADQVLGGWSTNWILTLQGGQPLGFGCHTGVASGPGCNDIMVPGQNPQLGIKIKSAGGVHDPFWIGNPAAFTQACLLGGTPTAPTSIAGSAPNCVQVTGAAALGFKRDQIPGPGFHRLDFSVFKNFKLTERVSLSFRSEFYNITNHPNFNQPNFGGNGVIAVPNSGDYTSATFGAIGSTRGAPFNPRQIQFSGKAYF</sequence>
<evidence type="ECO:0000256" key="5">
    <source>
        <dbReference type="ARBA" id="ARBA00023136"/>
    </source>
</evidence>
<dbReference type="EMBL" id="OKRB01000005">
    <property type="protein sequence ID" value="SPE17549.1"/>
    <property type="molecule type" value="Genomic_DNA"/>
</dbReference>
<comment type="subcellular location">
    <subcellularLocation>
        <location evidence="1">Cell outer membrane</location>
        <topology evidence="1">Multi-pass membrane protein</topology>
    </subcellularLocation>
</comment>
<feature type="domain" description="TonB-dependent transporter Oar-like beta-barrel" evidence="7">
    <location>
        <begin position="257"/>
        <end position="1301"/>
    </location>
</feature>
<keyword evidence="6" id="KW-0998">Cell outer membrane</keyword>
<dbReference type="InterPro" id="IPR057601">
    <property type="entry name" value="Oar-like_b-barrel"/>
</dbReference>
<organism evidence="8 9">
    <name type="scientific">Candidatus Sulfuritelmatomonas gaucii</name>
    <dbReference type="NCBI Taxonomy" id="2043161"/>
    <lineage>
        <taxon>Bacteria</taxon>
        <taxon>Pseudomonadati</taxon>
        <taxon>Acidobacteriota</taxon>
        <taxon>Terriglobia</taxon>
        <taxon>Terriglobales</taxon>
        <taxon>Acidobacteriaceae</taxon>
        <taxon>Candidatus Sulfuritelmatomonas</taxon>
    </lineage>
</organism>
<evidence type="ECO:0000256" key="3">
    <source>
        <dbReference type="ARBA" id="ARBA00022452"/>
    </source>
</evidence>
<dbReference type="GO" id="GO:0009279">
    <property type="term" value="C:cell outer membrane"/>
    <property type="evidence" value="ECO:0007669"/>
    <property type="project" value="UniProtKB-SubCell"/>
</dbReference>
<dbReference type="InterPro" id="IPR036942">
    <property type="entry name" value="Beta-barrel_TonB_sf"/>
</dbReference>
<keyword evidence="3" id="KW-1134">Transmembrane beta strand</keyword>
<proteinExistence type="predicted"/>
<dbReference type="SUPFAM" id="SSF49464">
    <property type="entry name" value="Carboxypeptidase regulatory domain-like"/>
    <property type="match status" value="1"/>
</dbReference>